<reference evidence="2" key="3">
    <citation type="submission" date="2025-08" db="UniProtKB">
        <authorList>
            <consortium name="RefSeq"/>
        </authorList>
    </citation>
    <scope>IDENTIFICATION</scope>
    <source>
        <strain evidence="2">NI907</strain>
    </source>
</reference>
<dbReference type="GeneID" id="41958629"/>
<reference evidence="2" key="1">
    <citation type="journal article" date="2019" name="Mol. Biol. Evol.">
        <title>Blast fungal genomes show frequent chromosomal changes, gene gains and losses, and effector gene turnover.</title>
        <authorList>
            <person name="Gomez Luciano L.B."/>
            <person name="Jason Tsai I."/>
            <person name="Chuma I."/>
            <person name="Tosa Y."/>
            <person name="Chen Y.H."/>
            <person name="Li J.Y."/>
            <person name="Li M.Y."/>
            <person name="Jade Lu M.Y."/>
            <person name="Nakayashiki H."/>
            <person name="Li W.H."/>
        </authorList>
    </citation>
    <scope>NUCLEOTIDE SEQUENCE</scope>
    <source>
        <strain evidence="2">NI907</strain>
    </source>
</reference>
<dbReference type="RefSeq" id="XP_030983462.1">
    <property type="nucleotide sequence ID" value="XM_031123720.1"/>
</dbReference>
<accession>A0A6P8B8D8</accession>
<dbReference type="Proteomes" id="UP000515153">
    <property type="component" value="Unplaced"/>
</dbReference>
<sequence length="83" mass="9103">MGLVGGLECMALSDHRGGKQRPELSVQGQRRKPIHSMKGWVLVGRMRGNMCATLPGNGKRMGDMDLFGAFLRVDPSQRGSFKT</sequence>
<protein>
    <submittedName>
        <fullName evidence="2">Uncharacterized protein</fullName>
    </submittedName>
</protein>
<proteinExistence type="predicted"/>
<evidence type="ECO:0000313" key="1">
    <source>
        <dbReference type="Proteomes" id="UP000515153"/>
    </source>
</evidence>
<keyword evidence="1" id="KW-1185">Reference proteome</keyword>
<reference evidence="2" key="2">
    <citation type="submission" date="2019-10" db="EMBL/GenBank/DDBJ databases">
        <authorList>
            <consortium name="NCBI Genome Project"/>
        </authorList>
    </citation>
    <scope>NUCLEOTIDE SEQUENCE</scope>
    <source>
        <strain evidence="2">NI907</strain>
    </source>
</reference>
<organism evidence="1 2">
    <name type="scientific">Pyricularia grisea</name>
    <name type="common">Crabgrass-specific blast fungus</name>
    <name type="synonym">Magnaporthe grisea</name>
    <dbReference type="NCBI Taxonomy" id="148305"/>
    <lineage>
        <taxon>Eukaryota</taxon>
        <taxon>Fungi</taxon>
        <taxon>Dikarya</taxon>
        <taxon>Ascomycota</taxon>
        <taxon>Pezizomycotina</taxon>
        <taxon>Sordariomycetes</taxon>
        <taxon>Sordariomycetidae</taxon>
        <taxon>Magnaporthales</taxon>
        <taxon>Pyriculariaceae</taxon>
        <taxon>Pyricularia</taxon>
    </lineage>
</organism>
<evidence type="ECO:0000313" key="2">
    <source>
        <dbReference type="RefSeq" id="XP_030983462.1"/>
    </source>
</evidence>
<dbReference type="AlphaFoldDB" id="A0A6P8B8D8"/>
<name>A0A6P8B8D8_PYRGI</name>
<dbReference type="KEGG" id="pgri:PgNI_03666"/>
<gene>
    <name evidence="2" type="ORF">PgNI_03666</name>
</gene>